<dbReference type="InterPro" id="IPR023796">
    <property type="entry name" value="Serpin_dom"/>
</dbReference>
<sequence length="467" mass="53419">MTFSVSWGILLLAGLCCLVPGSLAEDPQKDDAPEMRASHHDQGAWEDPACRKISHNITDFTFDLYKELADLSKTSNILVAPTSVAMDFAMLSLGTKADTRTEILEGLNFNLTETPEPKIHECFQQFLQAFGRPNSQLQLTTGSSLFINKSVKLADTFLEDIKKLYHSEPSPINFRDTEEAKEQMNNYVEKRIARKIVDLFKQLKKETSLALVDYLSFHGKWRDKFMAERVMLEGFHVDDKTMVRVPMINRLGRFDVHRDKELSSWVLAQHYVGNATAFFILPDPKKMRHLEEKLTYSHFEHIQRAIDLSAQDRDSSTITRSDRTKKEQMGFLAKATVERTGEMLRDALIVFPHTRTISLHFPRLLISGTYELKPVLRNLGITKIFSNEADLSGVSQEAPLKLSKAVHVAELRVDEKETEVTGTPYLEEKVWSKYQTVMFNRPFLVIIKDDNTNFPLFMGKVVNPTQK</sequence>
<dbReference type="PANTHER" id="PTHR11461">
    <property type="entry name" value="SERINE PROTEASE INHIBITOR, SERPIN"/>
    <property type="match status" value="1"/>
</dbReference>
<dbReference type="Proteomes" id="UP001266305">
    <property type="component" value="Unassembled WGS sequence"/>
</dbReference>
<dbReference type="PANTHER" id="PTHR11461:SF289">
    <property type="entry name" value="ALPHA-1-ANTITRYPSIN-RELATED PROTEIN"/>
    <property type="match status" value="1"/>
</dbReference>
<evidence type="ECO:0000256" key="2">
    <source>
        <dbReference type="SAM" id="SignalP"/>
    </source>
</evidence>
<dbReference type="InterPro" id="IPR042185">
    <property type="entry name" value="Serpin_sf_2"/>
</dbReference>
<organism evidence="4 5">
    <name type="scientific">Saguinus oedipus</name>
    <name type="common">Cotton-top tamarin</name>
    <name type="synonym">Oedipomidas oedipus</name>
    <dbReference type="NCBI Taxonomy" id="9490"/>
    <lineage>
        <taxon>Eukaryota</taxon>
        <taxon>Metazoa</taxon>
        <taxon>Chordata</taxon>
        <taxon>Craniata</taxon>
        <taxon>Vertebrata</taxon>
        <taxon>Euteleostomi</taxon>
        <taxon>Mammalia</taxon>
        <taxon>Eutheria</taxon>
        <taxon>Euarchontoglires</taxon>
        <taxon>Primates</taxon>
        <taxon>Haplorrhini</taxon>
        <taxon>Platyrrhini</taxon>
        <taxon>Cebidae</taxon>
        <taxon>Callitrichinae</taxon>
        <taxon>Saguinus</taxon>
    </lineage>
</organism>
<dbReference type="InterPro" id="IPR023795">
    <property type="entry name" value="Serpin_CS"/>
</dbReference>
<keyword evidence="2" id="KW-0732">Signal</keyword>
<evidence type="ECO:0000259" key="3">
    <source>
        <dbReference type="SMART" id="SM00093"/>
    </source>
</evidence>
<dbReference type="SUPFAM" id="SSF56574">
    <property type="entry name" value="Serpins"/>
    <property type="match status" value="1"/>
</dbReference>
<evidence type="ECO:0000313" key="5">
    <source>
        <dbReference type="Proteomes" id="UP001266305"/>
    </source>
</evidence>
<dbReference type="Pfam" id="PF00079">
    <property type="entry name" value="Serpin"/>
    <property type="match status" value="2"/>
</dbReference>
<dbReference type="PROSITE" id="PS00284">
    <property type="entry name" value="SERPIN"/>
    <property type="match status" value="1"/>
</dbReference>
<accession>A0ABQ9V6U7</accession>
<dbReference type="Gene3D" id="2.10.310.10">
    <property type="entry name" value="Serpins superfamily"/>
    <property type="match status" value="1"/>
</dbReference>
<evidence type="ECO:0000256" key="1">
    <source>
        <dbReference type="RuleBase" id="RU000411"/>
    </source>
</evidence>
<feature type="signal peptide" evidence="2">
    <location>
        <begin position="1"/>
        <end position="24"/>
    </location>
</feature>
<keyword evidence="5" id="KW-1185">Reference proteome</keyword>
<dbReference type="CDD" id="cd19550">
    <property type="entry name" value="serpinA2_PIL"/>
    <property type="match status" value="1"/>
</dbReference>
<gene>
    <name evidence="4" type="primary">SERPINA2</name>
    <name evidence="4" type="ORF">P7K49_018535</name>
</gene>
<proteinExistence type="inferred from homology"/>
<name>A0ABQ9V6U7_SAGOE</name>
<feature type="chain" id="PRO_5045829445" evidence="2">
    <location>
        <begin position="25"/>
        <end position="467"/>
    </location>
</feature>
<comment type="caution">
    <text evidence="4">The sequence shown here is derived from an EMBL/GenBank/DDBJ whole genome shotgun (WGS) entry which is preliminary data.</text>
</comment>
<dbReference type="EMBL" id="JASSZA010000008">
    <property type="protein sequence ID" value="KAK2104679.1"/>
    <property type="molecule type" value="Genomic_DNA"/>
</dbReference>
<dbReference type="InterPro" id="IPR036186">
    <property type="entry name" value="Serpin_sf"/>
</dbReference>
<dbReference type="Gene3D" id="3.30.497.10">
    <property type="entry name" value="Antithrombin, subunit I, domain 2"/>
    <property type="match status" value="2"/>
</dbReference>
<dbReference type="Gene3D" id="2.30.39.10">
    <property type="entry name" value="Alpha-1-antitrypsin, domain 1"/>
    <property type="match status" value="2"/>
</dbReference>
<dbReference type="InterPro" id="IPR000215">
    <property type="entry name" value="Serpin_fam"/>
</dbReference>
<protein>
    <submittedName>
        <fullName evidence="4">Alpha-1-antitrypsin- protein</fullName>
    </submittedName>
</protein>
<dbReference type="SMART" id="SM00093">
    <property type="entry name" value="SERPIN"/>
    <property type="match status" value="1"/>
</dbReference>
<dbReference type="InterPro" id="IPR042178">
    <property type="entry name" value="Serpin_sf_1"/>
</dbReference>
<feature type="domain" description="Serpin" evidence="3">
    <location>
        <begin position="62"/>
        <end position="464"/>
    </location>
</feature>
<comment type="similarity">
    <text evidence="1">Belongs to the serpin family.</text>
</comment>
<reference evidence="4 5" key="1">
    <citation type="submission" date="2023-05" db="EMBL/GenBank/DDBJ databases">
        <title>B98-5 Cell Line De Novo Hybrid Assembly: An Optical Mapping Approach.</title>
        <authorList>
            <person name="Kananen K."/>
            <person name="Auerbach J.A."/>
            <person name="Kautto E."/>
            <person name="Blachly J.S."/>
        </authorList>
    </citation>
    <scope>NUCLEOTIDE SEQUENCE [LARGE SCALE GENOMIC DNA]</scope>
    <source>
        <strain evidence="4">B95-8</strain>
        <tissue evidence="4">Cell line</tissue>
    </source>
</reference>
<evidence type="ECO:0000313" key="4">
    <source>
        <dbReference type="EMBL" id="KAK2104679.1"/>
    </source>
</evidence>